<accession>A0A0L9U6I8</accession>
<protein>
    <submittedName>
        <fullName evidence="2">Uncharacterized protein</fullName>
    </submittedName>
</protein>
<feature type="region of interest" description="Disordered" evidence="1">
    <location>
        <begin position="82"/>
        <end position="185"/>
    </location>
</feature>
<dbReference type="Gramene" id="KOM38282">
    <property type="protein sequence ID" value="KOM38282"/>
    <property type="gene ID" value="LR48_Vigan03g166400"/>
</dbReference>
<dbReference type="AlphaFoldDB" id="A0A0L9U6I8"/>
<reference evidence="3" key="1">
    <citation type="journal article" date="2015" name="Proc. Natl. Acad. Sci. U.S.A.">
        <title>Genome sequencing of adzuki bean (Vigna angularis) provides insight into high starch and low fat accumulation and domestication.</title>
        <authorList>
            <person name="Yang K."/>
            <person name="Tian Z."/>
            <person name="Chen C."/>
            <person name="Luo L."/>
            <person name="Zhao B."/>
            <person name="Wang Z."/>
            <person name="Yu L."/>
            <person name="Li Y."/>
            <person name="Sun Y."/>
            <person name="Li W."/>
            <person name="Chen Y."/>
            <person name="Li Y."/>
            <person name="Zhang Y."/>
            <person name="Ai D."/>
            <person name="Zhao J."/>
            <person name="Shang C."/>
            <person name="Ma Y."/>
            <person name="Wu B."/>
            <person name="Wang M."/>
            <person name="Gao L."/>
            <person name="Sun D."/>
            <person name="Zhang P."/>
            <person name="Guo F."/>
            <person name="Wang W."/>
            <person name="Li Y."/>
            <person name="Wang J."/>
            <person name="Varshney R.K."/>
            <person name="Wang J."/>
            <person name="Ling H.Q."/>
            <person name="Wan P."/>
        </authorList>
    </citation>
    <scope>NUCLEOTIDE SEQUENCE</scope>
    <source>
        <strain evidence="3">cv. Jingnong 6</strain>
    </source>
</reference>
<dbReference type="EMBL" id="CM003373">
    <property type="protein sequence ID" value="KOM38282.1"/>
    <property type="molecule type" value="Genomic_DNA"/>
</dbReference>
<evidence type="ECO:0000313" key="3">
    <source>
        <dbReference type="Proteomes" id="UP000053144"/>
    </source>
</evidence>
<organism evidence="2 3">
    <name type="scientific">Phaseolus angularis</name>
    <name type="common">Azuki bean</name>
    <name type="synonym">Vigna angularis</name>
    <dbReference type="NCBI Taxonomy" id="3914"/>
    <lineage>
        <taxon>Eukaryota</taxon>
        <taxon>Viridiplantae</taxon>
        <taxon>Streptophyta</taxon>
        <taxon>Embryophyta</taxon>
        <taxon>Tracheophyta</taxon>
        <taxon>Spermatophyta</taxon>
        <taxon>Magnoliopsida</taxon>
        <taxon>eudicotyledons</taxon>
        <taxon>Gunneridae</taxon>
        <taxon>Pentapetalae</taxon>
        <taxon>rosids</taxon>
        <taxon>fabids</taxon>
        <taxon>Fabales</taxon>
        <taxon>Fabaceae</taxon>
        <taxon>Papilionoideae</taxon>
        <taxon>50 kb inversion clade</taxon>
        <taxon>NPAAA clade</taxon>
        <taxon>indigoferoid/millettioid clade</taxon>
        <taxon>Phaseoleae</taxon>
        <taxon>Vigna</taxon>
    </lineage>
</organism>
<gene>
    <name evidence="2" type="ORF">LR48_Vigan03g166400</name>
</gene>
<dbReference type="Proteomes" id="UP000053144">
    <property type="component" value="Chromosome 3"/>
</dbReference>
<name>A0A0L9U6I8_PHAAN</name>
<sequence>MGDEEEVILDEQHAYVVEEYANVDEEDGYVGEEDGYLDEEDDAVDEEDAYVGGVEGNVESIRCPNGLPRGREECWGRRCREGGAFGRTSASIGRSSRRTSTRQTSIAGPSASTSQGPITLGRGVATHAGVASSSQGPRTSRRGAGIDAWAASTSQPGGAASMREGGRRTSTRLGGQILGSQASSN</sequence>
<evidence type="ECO:0000256" key="1">
    <source>
        <dbReference type="SAM" id="MobiDB-lite"/>
    </source>
</evidence>
<proteinExistence type="predicted"/>
<evidence type="ECO:0000313" key="2">
    <source>
        <dbReference type="EMBL" id="KOM38282.1"/>
    </source>
</evidence>